<dbReference type="GO" id="GO:0005975">
    <property type="term" value="P:carbohydrate metabolic process"/>
    <property type="evidence" value="ECO:0007669"/>
    <property type="project" value="InterPro"/>
</dbReference>
<dbReference type="InterPro" id="IPR030458">
    <property type="entry name" value="Glyco_hydro_31_AS"/>
</dbReference>
<dbReference type="OrthoDB" id="176168at2"/>
<evidence type="ECO:0000259" key="5">
    <source>
        <dbReference type="Pfam" id="PF01055"/>
    </source>
</evidence>
<dbReference type="InterPro" id="IPR025887">
    <property type="entry name" value="Glyco_hydro_31_N_dom"/>
</dbReference>
<proteinExistence type="inferred from homology"/>
<dbReference type="InterPro" id="IPR017853">
    <property type="entry name" value="GH"/>
</dbReference>
<evidence type="ECO:0000256" key="4">
    <source>
        <dbReference type="RuleBase" id="RU361185"/>
    </source>
</evidence>
<evidence type="ECO:0000256" key="1">
    <source>
        <dbReference type="ARBA" id="ARBA00007806"/>
    </source>
</evidence>
<keyword evidence="3 4" id="KW-0326">Glycosidase</keyword>
<dbReference type="Gene3D" id="3.20.20.80">
    <property type="entry name" value="Glycosidases"/>
    <property type="match status" value="1"/>
</dbReference>
<dbReference type="GO" id="GO:0030246">
    <property type="term" value="F:carbohydrate binding"/>
    <property type="evidence" value="ECO:0007669"/>
    <property type="project" value="InterPro"/>
</dbReference>
<comment type="caution">
    <text evidence="9">The sequence shown here is derived from an EMBL/GenBank/DDBJ whole genome shotgun (WGS) entry which is preliminary data.</text>
</comment>
<evidence type="ECO:0000256" key="2">
    <source>
        <dbReference type="ARBA" id="ARBA00022801"/>
    </source>
</evidence>
<feature type="domain" description="Glycosyl hydrolase family 31 C-terminal" evidence="8">
    <location>
        <begin position="576"/>
        <end position="663"/>
    </location>
</feature>
<dbReference type="EMBL" id="QCYK01000002">
    <property type="protein sequence ID" value="PUZ25460.1"/>
    <property type="molecule type" value="Genomic_DNA"/>
</dbReference>
<accession>A0A2T7BGR3</accession>
<evidence type="ECO:0000313" key="10">
    <source>
        <dbReference type="Proteomes" id="UP000244450"/>
    </source>
</evidence>
<dbReference type="SUPFAM" id="SSF51445">
    <property type="entry name" value="(Trans)glycosidases"/>
    <property type="match status" value="1"/>
</dbReference>
<dbReference type="Pfam" id="PF13802">
    <property type="entry name" value="Gal_mutarotas_2"/>
    <property type="match status" value="1"/>
</dbReference>
<evidence type="ECO:0000259" key="8">
    <source>
        <dbReference type="Pfam" id="PF21365"/>
    </source>
</evidence>
<evidence type="ECO:0000259" key="6">
    <source>
        <dbReference type="Pfam" id="PF13802"/>
    </source>
</evidence>
<dbReference type="SUPFAM" id="SSF74650">
    <property type="entry name" value="Galactose mutarotase-like"/>
    <property type="match status" value="1"/>
</dbReference>
<dbReference type="InterPro" id="IPR011013">
    <property type="entry name" value="Gal_mutarotase_sf_dom"/>
</dbReference>
<dbReference type="AlphaFoldDB" id="A0A2T7BGR3"/>
<organism evidence="9 10">
    <name type="scientific">Chitinophaga parva</name>
    <dbReference type="NCBI Taxonomy" id="2169414"/>
    <lineage>
        <taxon>Bacteria</taxon>
        <taxon>Pseudomonadati</taxon>
        <taxon>Bacteroidota</taxon>
        <taxon>Chitinophagia</taxon>
        <taxon>Chitinophagales</taxon>
        <taxon>Chitinophagaceae</taxon>
        <taxon>Chitinophaga</taxon>
    </lineage>
</organism>
<dbReference type="InterPro" id="IPR033403">
    <property type="entry name" value="DUF5110"/>
</dbReference>
<name>A0A2T7BGR3_9BACT</name>
<evidence type="ECO:0000259" key="7">
    <source>
        <dbReference type="Pfam" id="PF17137"/>
    </source>
</evidence>
<protein>
    <submittedName>
        <fullName evidence="9">Glycoside hydrolase family 31</fullName>
    </submittedName>
</protein>
<dbReference type="SUPFAM" id="SSF51011">
    <property type="entry name" value="Glycosyl hydrolase domain"/>
    <property type="match status" value="1"/>
</dbReference>
<dbReference type="Proteomes" id="UP000244450">
    <property type="component" value="Unassembled WGS sequence"/>
</dbReference>
<gene>
    <name evidence="9" type="ORF">DCC81_14325</name>
</gene>
<dbReference type="CDD" id="cd14752">
    <property type="entry name" value="GH31_N"/>
    <property type="match status" value="1"/>
</dbReference>
<dbReference type="GO" id="GO:0004553">
    <property type="term" value="F:hydrolase activity, hydrolyzing O-glycosyl compounds"/>
    <property type="evidence" value="ECO:0007669"/>
    <property type="project" value="InterPro"/>
</dbReference>
<dbReference type="Pfam" id="PF21365">
    <property type="entry name" value="Glyco_hydro_31_3rd"/>
    <property type="match status" value="1"/>
</dbReference>
<evidence type="ECO:0000313" key="9">
    <source>
        <dbReference type="EMBL" id="PUZ25460.1"/>
    </source>
</evidence>
<dbReference type="InterPro" id="IPR013780">
    <property type="entry name" value="Glyco_hydro_b"/>
</dbReference>
<dbReference type="Pfam" id="PF01055">
    <property type="entry name" value="Glyco_hydro_31_2nd"/>
    <property type="match status" value="1"/>
</dbReference>
<dbReference type="CDD" id="cd06604">
    <property type="entry name" value="GH31_glucosidase_II_MalA"/>
    <property type="match status" value="1"/>
</dbReference>
<evidence type="ECO:0000256" key="3">
    <source>
        <dbReference type="ARBA" id="ARBA00023295"/>
    </source>
</evidence>
<dbReference type="PANTHER" id="PTHR22762:SF166">
    <property type="entry name" value="ALPHA-GLUCOSIDASE"/>
    <property type="match status" value="1"/>
</dbReference>
<feature type="domain" description="DUF5110" evidence="7">
    <location>
        <begin position="679"/>
        <end position="746"/>
    </location>
</feature>
<dbReference type="Pfam" id="PF17137">
    <property type="entry name" value="DUF5110"/>
    <property type="match status" value="1"/>
</dbReference>
<dbReference type="PROSITE" id="PS00129">
    <property type="entry name" value="GLYCOSYL_HYDROL_F31_1"/>
    <property type="match status" value="1"/>
</dbReference>
<dbReference type="Gene3D" id="2.60.40.1760">
    <property type="entry name" value="glycosyl hydrolase (family 31)"/>
    <property type="match status" value="1"/>
</dbReference>
<keyword evidence="10" id="KW-1185">Reference proteome</keyword>
<dbReference type="PANTHER" id="PTHR22762">
    <property type="entry name" value="ALPHA-GLUCOSIDASE"/>
    <property type="match status" value="1"/>
</dbReference>
<dbReference type="InterPro" id="IPR000322">
    <property type="entry name" value="Glyco_hydro_31_TIM"/>
</dbReference>
<feature type="domain" description="Glycoside hydrolase family 31 TIM barrel" evidence="5">
    <location>
        <begin position="246"/>
        <end position="567"/>
    </location>
</feature>
<sequence length="805" mass="90520">MLAMAIPAYAQQTVNTAGNVEKVTVNGQTIHLKASNTDIEIAVFSPTMVRVRMDRHPLPPAFSYAVVAKPQPTAVKTTDAGGAMTILTDSIKIVVQKKPYSIAFYNAQGQEVNADEQGLTTSWVGNNVTTYKHLQEGERFIGLGEKTGPLDRFGNAYTNWNSDVFGYAVNADPIYSTIPFYIGIHHHLNYGILFDNSYQSDFSFGASTDRYAAFGARDGEMNYFFIYHQQVADIISEYTALTGRMPMPPLWSLGYQQNRYSYYPDTEVKRIAQTLREKKIPADGITLDIHYMDNYKLFTWNKDRFPDPKKMIADLKAEGFRTTLIVDPGIKVEDGYAAHEEGVKANVFIKYSDGKLYSGQVWPGWCNFTDYTDPRGRAWWKGQIRNYTDIGVAGIWNDMNEIATWGQKMPNNVLFAYDGHPTTHLQAHNIYALNMARSSYEGAREATQERPFILTRAGYAGLQRYTAIWTGDNRAEDDHMLAGVRLLNSLGLSGVAFTGMDIGGFTGNATVGLYTRWIQLGAFIPYYRSHTAVNTRSSEPWTYGEETMEIARNFINLRYKLMPYLYSNFYAAATTGLPVQRSLAIDYTFDGKVYDPQYQNQFCFGPALMVAPVTSQQTVAKIYFPQGSWYDLYNDTLISGNQEKLVELSWQKLPVYVKESSIIPMQSLVQSTSEKPDDTLRIHIYKGQQENHFVYYEDDGISYKYEHGDYYKRDIAYTPGNNTITLGKAAGKFTSKFGTVALILHGFGDVQPKVNGAAVTAAKARLPFLSPISRFDPQGGFTPVDSCDVKVITVQNGSDKMEVQY</sequence>
<reference evidence="9 10" key="1">
    <citation type="submission" date="2018-04" db="EMBL/GenBank/DDBJ databases">
        <title>Chitinophaga fuyangensis sp. nov., isolated from soil in a chemical factory.</title>
        <authorList>
            <person name="Chen K."/>
        </authorList>
    </citation>
    <scope>NUCLEOTIDE SEQUENCE [LARGE SCALE GENOMIC DNA]</scope>
    <source>
        <strain evidence="9 10">LY-1</strain>
    </source>
</reference>
<comment type="similarity">
    <text evidence="1 4">Belongs to the glycosyl hydrolase 31 family.</text>
</comment>
<dbReference type="InterPro" id="IPR048395">
    <property type="entry name" value="Glyco_hydro_31_C"/>
</dbReference>
<dbReference type="Gene3D" id="2.60.40.1180">
    <property type="entry name" value="Golgi alpha-mannosidase II"/>
    <property type="match status" value="2"/>
</dbReference>
<keyword evidence="2 4" id="KW-0378">Hydrolase</keyword>
<feature type="domain" description="Glycoside hydrolase family 31 N-terminal" evidence="6">
    <location>
        <begin position="39"/>
        <end position="202"/>
    </location>
</feature>